<reference evidence="2 3" key="1">
    <citation type="journal article" date="2021" name="Nat. Commun.">
        <title>Genetic determinants of endophytism in the Arabidopsis root mycobiome.</title>
        <authorList>
            <person name="Mesny F."/>
            <person name="Miyauchi S."/>
            <person name="Thiergart T."/>
            <person name="Pickel B."/>
            <person name="Atanasova L."/>
            <person name="Karlsson M."/>
            <person name="Huettel B."/>
            <person name="Barry K.W."/>
            <person name="Haridas S."/>
            <person name="Chen C."/>
            <person name="Bauer D."/>
            <person name="Andreopoulos W."/>
            <person name="Pangilinan J."/>
            <person name="LaButti K."/>
            <person name="Riley R."/>
            <person name="Lipzen A."/>
            <person name="Clum A."/>
            <person name="Drula E."/>
            <person name="Henrissat B."/>
            <person name="Kohler A."/>
            <person name="Grigoriev I.V."/>
            <person name="Martin F.M."/>
            <person name="Hacquard S."/>
        </authorList>
    </citation>
    <scope>NUCLEOTIDE SEQUENCE [LARGE SCALE GENOMIC DNA]</scope>
    <source>
        <strain evidence="2 3">MPI-CAGE-CH-0241</strain>
    </source>
</reference>
<protein>
    <submittedName>
        <fullName evidence="2">Uncharacterized protein</fullName>
    </submittedName>
</protein>
<feature type="region of interest" description="Disordered" evidence="1">
    <location>
        <begin position="338"/>
        <end position="358"/>
    </location>
</feature>
<dbReference type="EMBL" id="JAGPYM010000007">
    <property type="protein sequence ID" value="KAH6892650.1"/>
    <property type="molecule type" value="Genomic_DNA"/>
</dbReference>
<evidence type="ECO:0000313" key="2">
    <source>
        <dbReference type="EMBL" id="KAH6892650.1"/>
    </source>
</evidence>
<evidence type="ECO:0000313" key="3">
    <source>
        <dbReference type="Proteomes" id="UP000777438"/>
    </source>
</evidence>
<comment type="caution">
    <text evidence="2">The sequence shown here is derived from an EMBL/GenBank/DDBJ whole genome shotgun (WGS) entry which is preliminary data.</text>
</comment>
<dbReference type="OrthoDB" id="5244636at2759"/>
<accession>A0A9P9AUI3</accession>
<evidence type="ECO:0000256" key="1">
    <source>
        <dbReference type="SAM" id="MobiDB-lite"/>
    </source>
</evidence>
<sequence length="731" mass="80820">MRLHTISYKYIKPAFLTKFRRHVQFDKSATSGKGFRAKISFLPYNREGAFRDAGREMLGTLAFLYGEQHHGWKKQDKKPFLSAASIEISVIEDFFTNFKSLECVYSPPVARLGKPADESRAVAPNRTTTVSQMKGDRPTTASLVKRLARSIIPILGATGILGLNLSQEKPSSNIRGSVSPFEFCFLEHDVTEFVLNGAAFPQSQHPTTSIFATSQSASCLANMLRRRALVFGDGRNDVRIPMDVVASPAEVLSLWAPAQELEVVKYHGDDGTVNQSLKSFDIGGGQIKPCRTGSKASPPMWHWEAYSNCEAPLSKPSTDSQADQDTCVDLSTRIRIGASQNPTTGMGAAGPGSASGTGHGAGFKLVLEPQVAHVRHQMQPPPGRTFSSNAPASLNHDCAYDNEEFDRDRRQRLDLKDVGTAEGFSQYVGTQFTGVWEVVPGRPIKDTLLQKKDRDLLVELDTMCGLFVSMCTKVMVRVRLRDLVTQVGSILDREKFPTIPQKTAEESATEIVSVLQGSDNVLHWLQNACARRDTEQETTLESKMHKFNKLTFAVFQRLKHTGVLANEQFDAAWVSPGEPVRVLRTAPSGWLQVLKPNCDIATFACITSMCLETADRKCGTGRRWEPREGFGNFVLATRVALYEISDSSGSHDLSKRELKVGKSFWVNSKRSTLKATVLSAPRGQNRTVYLEIKDVGLVGKLRKIFPQILIIKEVKEARMEGARKCVISGLD</sequence>
<dbReference type="AlphaFoldDB" id="A0A9P9AUI3"/>
<keyword evidence="3" id="KW-1185">Reference proteome</keyword>
<gene>
    <name evidence="2" type="ORF">B0T10DRAFT_458356</name>
</gene>
<name>A0A9P9AUI3_9HYPO</name>
<organism evidence="2 3">
    <name type="scientific">Thelonectria olida</name>
    <dbReference type="NCBI Taxonomy" id="1576542"/>
    <lineage>
        <taxon>Eukaryota</taxon>
        <taxon>Fungi</taxon>
        <taxon>Dikarya</taxon>
        <taxon>Ascomycota</taxon>
        <taxon>Pezizomycotina</taxon>
        <taxon>Sordariomycetes</taxon>
        <taxon>Hypocreomycetidae</taxon>
        <taxon>Hypocreales</taxon>
        <taxon>Nectriaceae</taxon>
        <taxon>Thelonectria</taxon>
    </lineage>
</organism>
<dbReference type="Proteomes" id="UP000777438">
    <property type="component" value="Unassembled WGS sequence"/>
</dbReference>
<feature type="compositionally biased region" description="Gly residues" evidence="1">
    <location>
        <begin position="347"/>
        <end position="358"/>
    </location>
</feature>
<proteinExistence type="predicted"/>